<dbReference type="InterPro" id="IPR058154">
    <property type="entry name" value="Bxb1_TTP-like"/>
</dbReference>
<name>A0A6N9QZ32_9MICC</name>
<comment type="caution">
    <text evidence="1">The sequence shown here is derived from an EMBL/GenBank/DDBJ whole genome shotgun (WGS) entry which is preliminary data.</text>
</comment>
<accession>A0A6N9QZ32</accession>
<dbReference type="Proteomes" id="UP000471026">
    <property type="component" value="Unassembled WGS sequence"/>
</dbReference>
<reference evidence="1 2" key="1">
    <citation type="submission" date="2019-11" db="EMBL/GenBank/DDBJ databases">
        <title>Draft genome sequence of Kocuria indica DP-K7, a methyl red degrading Actinobacterium.</title>
        <authorList>
            <person name="Kumaran S."/>
            <person name="Tischler D."/>
            <person name="Ngo A.C.R."/>
            <person name="Schultes F."/>
        </authorList>
    </citation>
    <scope>NUCLEOTIDE SEQUENCE [LARGE SCALE GENOMIC DNA]</scope>
    <source>
        <strain evidence="1 2">DP-K7</strain>
    </source>
</reference>
<proteinExistence type="predicted"/>
<evidence type="ECO:0000313" key="1">
    <source>
        <dbReference type="EMBL" id="NDO78273.1"/>
    </source>
</evidence>
<dbReference type="Pfam" id="PF25681">
    <property type="entry name" value="Phage_TTP_17"/>
    <property type="match status" value="1"/>
</dbReference>
<sequence length="195" mass="20963">MAVSSDNTFVATPDKVSGGLLFRELDAEGTLPTDATTALTAFVEGGYISEDGVTKTVDASDDNIIAWGGDTVRTVRTEHNLSYTFTFIESSNVNVLKLIYGDENVTVDASGNISVKESSKLQSRKSFVIETFDGDKKLREVIPNAQLAVSGDITYVHSDVVRYECTLTAFPDPADPNFKAYTYRSSGKPAVVVGG</sequence>
<dbReference type="AlphaFoldDB" id="A0A6N9QZ32"/>
<organism evidence="1 2">
    <name type="scientific">Kocuria marina subsp. indica</name>
    <dbReference type="NCBI Taxonomy" id="1049583"/>
    <lineage>
        <taxon>Bacteria</taxon>
        <taxon>Bacillati</taxon>
        <taxon>Actinomycetota</taxon>
        <taxon>Actinomycetes</taxon>
        <taxon>Micrococcales</taxon>
        <taxon>Micrococcaceae</taxon>
        <taxon>Kocuria</taxon>
    </lineage>
</organism>
<evidence type="ECO:0000313" key="2">
    <source>
        <dbReference type="Proteomes" id="UP000471026"/>
    </source>
</evidence>
<protein>
    <submittedName>
        <fullName evidence="1">Phage tail protein</fullName>
    </submittedName>
</protein>
<dbReference type="EMBL" id="WMHZ01000010">
    <property type="protein sequence ID" value="NDO78273.1"/>
    <property type="molecule type" value="Genomic_DNA"/>
</dbReference>
<dbReference type="RefSeq" id="WP_162229639.1">
    <property type="nucleotide sequence ID" value="NZ_WMHZ01000010.1"/>
</dbReference>
<gene>
    <name evidence="1" type="ORF">GKZ75_08560</name>
</gene>